<dbReference type="Gene3D" id="3.40.50.1820">
    <property type="entry name" value="alpha/beta hydrolase"/>
    <property type="match status" value="1"/>
</dbReference>
<dbReference type="InterPro" id="IPR032710">
    <property type="entry name" value="NTF2-like_dom_sf"/>
</dbReference>
<sequence>MVLHHSEEITVVTPEGDHPSFPAFFSRPNYGSGPGLILITEHLNMTQDDEQEANLFAQEGYVVLLLNLETLSLDDDEEALIYIRGAINHFENVSEKVGKIAIIGRGHGGSLTLKLISQESSLQKAHDANFISRIDCGRGFASPNYDQISQEISFKSDLAHTRSLSILRKVIGPYRNLSDLWETHMKHEFTSKDVQKTMSTMTDDAYVNHVPTMIGGGVEHERLAQFYQNHFVNSNPPDTKIIPISRTIGVNRLADEMILCFTHTQEIDWLLPGVAPTNKYVEIPMVGIIYFRDNKLYAEHIYWDQASVLVQIGLMKNIGSLPVTGAEQAKTLLDKKLPNNELLKRKAK</sequence>
<dbReference type="PANTHER" id="PTHR38436">
    <property type="entry name" value="POLYKETIDE CYCLASE SNOAL-LIKE DOMAIN"/>
    <property type="match status" value="1"/>
</dbReference>
<dbReference type="PANTHER" id="PTHR38436:SF3">
    <property type="entry name" value="CARBOXYMETHYLENEBUTENOLIDASE-RELATED"/>
    <property type="match status" value="1"/>
</dbReference>
<comment type="caution">
    <text evidence="1">The sequence shown here is derived from an EMBL/GenBank/DDBJ whole genome shotgun (WGS) entry which is preliminary data.</text>
</comment>
<name>A0A9N9A7K3_9GLOM</name>
<evidence type="ECO:0000313" key="1">
    <source>
        <dbReference type="EMBL" id="CAG8520362.1"/>
    </source>
</evidence>
<dbReference type="Proteomes" id="UP000789706">
    <property type="component" value="Unassembled WGS sequence"/>
</dbReference>
<dbReference type="Gene3D" id="3.10.450.50">
    <property type="match status" value="1"/>
</dbReference>
<dbReference type="EMBL" id="CAJVPK010000512">
    <property type="protein sequence ID" value="CAG8520362.1"/>
    <property type="molecule type" value="Genomic_DNA"/>
</dbReference>
<dbReference type="SUPFAM" id="SSF53474">
    <property type="entry name" value="alpha/beta-Hydrolases"/>
    <property type="match status" value="1"/>
</dbReference>
<dbReference type="OrthoDB" id="5440at2759"/>
<accession>A0A9N9A7K3</accession>
<dbReference type="InterPro" id="IPR009959">
    <property type="entry name" value="Cyclase_SnoaL-like"/>
</dbReference>
<evidence type="ECO:0000313" key="2">
    <source>
        <dbReference type="Proteomes" id="UP000789706"/>
    </source>
</evidence>
<gene>
    <name evidence="1" type="ORF">DEBURN_LOCUS5629</name>
</gene>
<protein>
    <submittedName>
        <fullName evidence="1">4081_t:CDS:1</fullName>
    </submittedName>
</protein>
<dbReference type="AlphaFoldDB" id="A0A9N9A7K3"/>
<dbReference type="SUPFAM" id="SSF54427">
    <property type="entry name" value="NTF2-like"/>
    <property type="match status" value="1"/>
</dbReference>
<reference evidence="1" key="1">
    <citation type="submission" date="2021-06" db="EMBL/GenBank/DDBJ databases">
        <authorList>
            <person name="Kallberg Y."/>
            <person name="Tangrot J."/>
            <person name="Rosling A."/>
        </authorList>
    </citation>
    <scope>NUCLEOTIDE SEQUENCE</scope>
    <source>
        <strain evidence="1">AZ414A</strain>
    </source>
</reference>
<keyword evidence="2" id="KW-1185">Reference proteome</keyword>
<dbReference type="InterPro" id="IPR029058">
    <property type="entry name" value="AB_hydrolase_fold"/>
</dbReference>
<organism evidence="1 2">
    <name type="scientific">Diversispora eburnea</name>
    <dbReference type="NCBI Taxonomy" id="1213867"/>
    <lineage>
        <taxon>Eukaryota</taxon>
        <taxon>Fungi</taxon>
        <taxon>Fungi incertae sedis</taxon>
        <taxon>Mucoromycota</taxon>
        <taxon>Glomeromycotina</taxon>
        <taxon>Glomeromycetes</taxon>
        <taxon>Diversisporales</taxon>
        <taxon>Diversisporaceae</taxon>
        <taxon>Diversispora</taxon>
    </lineage>
</organism>
<proteinExistence type="predicted"/>
<dbReference type="GO" id="GO:0030638">
    <property type="term" value="P:polyketide metabolic process"/>
    <property type="evidence" value="ECO:0007669"/>
    <property type="project" value="InterPro"/>
</dbReference>